<dbReference type="SMART" id="SM00855">
    <property type="entry name" value="PGAM"/>
    <property type="match status" value="1"/>
</dbReference>
<keyword evidence="2" id="KW-0067">ATP-binding</keyword>
<keyword evidence="1" id="KW-0547">Nucleotide-binding</keyword>
<gene>
    <name evidence="5" type="ORF">RNJ44_01246</name>
</gene>
<dbReference type="Gene3D" id="3.40.50.1240">
    <property type="entry name" value="Phosphoglycerate mutase-like"/>
    <property type="match status" value="1"/>
</dbReference>
<evidence type="ECO:0000256" key="1">
    <source>
        <dbReference type="ARBA" id="ARBA00022741"/>
    </source>
</evidence>
<comment type="caution">
    <text evidence="5">The sequence shown here is derived from an EMBL/GenBank/DDBJ whole genome shotgun (WGS) entry which is preliminary data.</text>
</comment>
<dbReference type="Pfam" id="PF00300">
    <property type="entry name" value="His_Phos_1"/>
    <property type="match status" value="1"/>
</dbReference>
<dbReference type="PANTHER" id="PTHR10606:SF32">
    <property type="entry name" value="6-PHOSPHOFRUCTO-2-KINASE 1"/>
    <property type="match status" value="1"/>
</dbReference>
<dbReference type="EMBL" id="JBEVYD010000009">
    <property type="protein sequence ID" value="KAL3230797.1"/>
    <property type="molecule type" value="Genomic_DNA"/>
</dbReference>
<organism evidence="5 6">
    <name type="scientific">Nakaseomyces bracarensis</name>
    <dbReference type="NCBI Taxonomy" id="273131"/>
    <lineage>
        <taxon>Eukaryota</taxon>
        <taxon>Fungi</taxon>
        <taxon>Dikarya</taxon>
        <taxon>Ascomycota</taxon>
        <taxon>Saccharomycotina</taxon>
        <taxon>Saccharomycetes</taxon>
        <taxon>Saccharomycetales</taxon>
        <taxon>Saccharomycetaceae</taxon>
        <taxon>Nakaseomyces</taxon>
    </lineage>
</organism>
<accession>A0ABR4NRF5</accession>
<dbReference type="PRINTS" id="PR00991">
    <property type="entry name" value="6PFRUCTKNASE"/>
</dbReference>
<feature type="region of interest" description="Disordered" evidence="3">
    <location>
        <begin position="1"/>
        <end position="25"/>
    </location>
</feature>
<feature type="domain" description="6-phosphofructo-2-kinase" evidence="4">
    <location>
        <begin position="224"/>
        <end position="444"/>
    </location>
</feature>
<dbReference type="Proteomes" id="UP001623330">
    <property type="component" value="Unassembled WGS sequence"/>
</dbReference>
<dbReference type="SUPFAM" id="SSF53254">
    <property type="entry name" value="Phosphoglycerate mutase-like"/>
    <property type="match status" value="1"/>
</dbReference>
<feature type="region of interest" description="Disordered" evidence="3">
    <location>
        <begin position="167"/>
        <end position="225"/>
    </location>
</feature>
<feature type="compositionally biased region" description="Low complexity" evidence="3">
    <location>
        <begin position="178"/>
        <end position="196"/>
    </location>
</feature>
<evidence type="ECO:0000256" key="3">
    <source>
        <dbReference type="SAM" id="MobiDB-lite"/>
    </source>
</evidence>
<feature type="compositionally biased region" description="Acidic residues" evidence="3">
    <location>
        <begin position="73"/>
        <end position="97"/>
    </location>
</feature>
<evidence type="ECO:0000259" key="4">
    <source>
        <dbReference type="Pfam" id="PF01591"/>
    </source>
</evidence>
<feature type="compositionally biased region" description="Polar residues" evidence="3">
    <location>
        <begin position="121"/>
        <end position="132"/>
    </location>
</feature>
<dbReference type="InterPro" id="IPR013078">
    <property type="entry name" value="His_Pase_superF_clade-1"/>
</dbReference>
<evidence type="ECO:0000313" key="6">
    <source>
        <dbReference type="Proteomes" id="UP001623330"/>
    </source>
</evidence>
<dbReference type="InterPro" id="IPR003094">
    <property type="entry name" value="6Pfruct_kin"/>
</dbReference>
<dbReference type="Pfam" id="PF01591">
    <property type="entry name" value="6PF2K"/>
    <property type="match status" value="1"/>
</dbReference>
<dbReference type="CDD" id="cd07067">
    <property type="entry name" value="HP_PGM_like"/>
    <property type="match status" value="1"/>
</dbReference>
<dbReference type="SUPFAM" id="SSF52540">
    <property type="entry name" value="P-loop containing nucleoside triphosphate hydrolases"/>
    <property type="match status" value="1"/>
</dbReference>
<evidence type="ECO:0000256" key="2">
    <source>
        <dbReference type="ARBA" id="ARBA00022840"/>
    </source>
</evidence>
<keyword evidence="6" id="KW-1185">Reference proteome</keyword>
<proteinExistence type="predicted"/>
<dbReference type="InterPro" id="IPR013079">
    <property type="entry name" value="6Phosfructo_kin"/>
</dbReference>
<reference evidence="5 6" key="1">
    <citation type="submission" date="2024-05" db="EMBL/GenBank/DDBJ databases">
        <title>Long read based assembly of the Candida bracarensis genome reveals expanded adhesin content.</title>
        <authorList>
            <person name="Marcet-Houben M."/>
            <person name="Ksiezopolska E."/>
            <person name="Gabaldon T."/>
        </authorList>
    </citation>
    <scope>NUCLEOTIDE SEQUENCE [LARGE SCALE GENOMIC DNA]</scope>
    <source>
        <strain evidence="5 6">CBM6</strain>
    </source>
</reference>
<dbReference type="InterPro" id="IPR027417">
    <property type="entry name" value="P-loop_NTPase"/>
</dbReference>
<feature type="compositionally biased region" description="Low complexity" evidence="3">
    <location>
        <begin position="133"/>
        <end position="146"/>
    </location>
</feature>
<feature type="compositionally biased region" description="Low complexity" evidence="3">
    <location>
        <begin position="742"/>
        <end position="769"/>
    </location>
</feature>
<name>A0ABR4NRF5_9SACH</name>
<feature type="compositionally biased region" description="Acidic residues" evidence="3">
    <location>
        <begin position="40"/>
        <end position="56"/>
    </location>
</feature>
<feature type="compositionally biased region" description="Polar residues" evidence="3">
    <location>
        <begin position="1"/>
        <end position="12"/>
    </location>
</feature>
<evidence type="ECO:0000313" key="5">
    <source>
        <dbReference type="EMBL" id="KAL3230797.1"/>
    </source>
</evidence>
<sequence length="824" mass="93390">MDTSSDLSPTNSGKEEDTKRVGHSTSAISFQRKVKVFGCDEDEDDLTIPDTEDDDLVINPQRKALRSKYVGEYSEEDEDGGEEGEGEAEDDDDDDAEARDNLSSHEFSSLPSFRRRPLSDTPVTSVWNSPSGSAETTPTSSRESSTLSLVQLNQALVNSKINANLNKKVPYEDNNSTPKEPVSPKSPSPSIVKSPSQFYHPKRRPTTIDVPGLTKSKTSPDGLISKEDPGSKLIIVMVGLPATGKSFITNKLSRYLNYSMYYCRVFNVGNTRRKYAKEHGLSEQDSSFFDPTNTQYTDLRDKWALDTLEELMDYLLEGPGSVGVFDATNTTKERRKHVLERIRARSPHLKVLFLESICTNKAVVETNIRLKLFGPDYKGKDPEKSLRDFKERLSNYIKAYEPIEDDEDIQYIKMIDVGKKVIANKIQGFLASQTVYYLLNFNLKERQIWITRNSESQDNVLGRLGGDSHITSRGDKYAKALAKFIDEQRAQFFVNEMEKNKKGVEQLRKLDEGRLDKNDVLDKDELPSIADLNQPDQLYNEFFVWTSMLHRAIETAKYFNEDEYPIKQMRMLDEISAGDYEGMTFPEIQAKFPQEFAERQRDKLRYRYPGIGGESYLDVINRLRPVITEIERIQDSVLIITHRVVARALLGYFMNLSVDIISNLDVPLHSVYCLETKPYGITWALWEYDEEKDTFFKVPEYNLNTKRVKEVDLVNNERRYSVIPTAPPSKHGSKPGMDRRMSNSSNNENVNHNRNDNSNAGNSSNMSNSGGFKPKFNMNPVPTLGTGGLMPPRTMVEGGGTSISTGHRRPPSNNNGSILLNKDN</sequence>
<feature type="region of interest" description="Disordered" evidence="3">
    <location>
        <begin position="719"/>
        <end position="824"/>
    </location>
</feature>
<protein>
    <submittedName>
        <fullName evidence="5">6-phosphofructo-2-kinase 1</fullName>
    </submittedName>
</protein>
<dbReference type="PANTHER" id="PTHR10606">
    <property type="entry name" value="6-PHOSPHOFRUCTO-2-KINASE/FRUCTOSE-2,6-BISPHOSPHATASE"/>
    <property type="match status" value="1"/>
</dbReference>
<feature type="region of interest" description="Disordered" evidence="3">
    <location>
        <begin position="40"/>
        <end position="146"/>
    </location>
</feature>
<dbReference type="InterPro" id="IPR029033">
    <property type="entry name" value="His_PPase_superfam"/>
</dbReference>
<dbReference type="Gene3D" id="3.40.50.300">
    <property type="entry name" value="P-loop containing nucleotide triphosphate hydrolases"/>
    <property type="match status" value="1"/>
</dbReference>